<protein>
    <recommendedName>
        <fullName evidence="1">F-box associated beta-propeller type 1 domain-containing protein</fullName>
    </recommendedName>
</protein>
<dbReference type="NCBIfam" id="TIGR01640">
    <property type="entry name" value="F_box_assoc_1"/>
    <property type="match status" value="1"/>
</dbReference>
<comment type="caution">
    <text evidence="2">The sequence shown here is derived from an EMBL/GenBank/DDBJ whole genome shotgun (WGS) entry which is preliminary data.</text>
</comment>
<feature type="domain" description="F-box associated beta-propeller type 1" evidence="1">
    <location>
        <begin position="99"/>
        <end position="259"/>
    </location>
</feature>
<organism evidence="2 3">
    <name type="scientific">Capsicum annuum</name>
    <name type="common">Capsicum pepper</name>
    <dbReference type="NCBI Taxonomy" id="4072"/>
    <lineage>
        <taxon>Eukaryota</taxon>
        <taxon>Viridiplantae</taxon>
        <taxon>Streptophyta</taxon>
        <taxon>Embryophyta</taxon>
        <taxon>Tracheophyta</taxon>
        <taxon>Spermatophyta</taxon>
        <taxon>Magnoliopsida</taxon>
        <taxon>eudicotyledons</taxon>
        <taxon>Gunneridae</taxon>
        <taxon>Pentapetalae</taxon>
        <taxon>asterids</taxon>
        <taxon>lamiids</taxon>
        <taxon>Solanales</taxon>
        <taxon>Solanaceae</taxon>
        <taxon>Solanoideae</taxon>
        <taxon>Capsiceae</taxon>
        <taxon>Capsicum</taxon>
    </lineage>
</organism>
<dbReference type="InterPro" id="IPR050796">
    <property type="entry name" value="SCF_F-box_component"/>
</dbReference>
<dbReference type="EMBL" id="AYRZ02000011">
    <property type="protein sequence ID" value="PHT67898.1"/>
    <property type="molecule type" value="Genomic_DNA"/>
</dbReference>
<evidence type="ECO:0000313" key="3">
    <source>
        <dbReference type="Proteomes" id="UP000222542"/>
    </source>
</evidence>
<proteinExistence type="predicted"/>
<reference evidence="2 3" key="1">
    <citation type="journal article" date="2014" name="Nat. Genet.">
        <title>Genome sequence of the hot pepper provides insights into the evolution of pungency in Capsicum species.</title>
        <authorList>
            <person name="Kim S."/>
            <person name="Park M."/>
            <person name="Yeom S.I."/>
            <person name="Kim Y.M."/>
            <person name="Lee J.M."/>
            <person name="Lee H.A."/>
            <person name="Seo E."/>
            <person name="Choi J."/>
            <person name="Cheong K."/>
            <person name="Kim K.T."/>
            <person name="Jung K."/>
            <person name="Lee G.W."/>
            <person name="Oh S.K."/>
            <person name="Bae C."/>
            <person name="Kim S.B."/>
            <person name="Lee H.Y."/>
            <person name="Kim S.Y."/>
            <person name="Kim M.S."/>
            <person name="Kang B.C."/>
            <person name="Jo Y.D."/>
            <person name="Yang H.B."/>
            <person name="Jeong H.J."/>
            <person name="Kang W.H."/>
            <person name="Kwon J.K."/>
            <person name="Shin C."/>
            <person name="Lim J.Y."/>
            <person name="Park J.H."/>
            <person name="Huh J.H."/>
            <person name="Kim J.S."/>
            <person name="Kim B.D."/>
            <person name="Cohen O."/>
            <person name="Paran I."/>
            <person name="Suh M.C."/>
            <person name="Lee S.B."/>
            <person name="Kim Y.K."/>
            <person name="Shin Y."/>
            <person name="Noh S.J."/>
            <person name="Park J."/>
            <person name="Seo Y.S."/>
            <person name="Kwon S.Y."/>
            <person name="Kim H.A."/>
            <person name="Park J.M."/>
            <person name="Kim H.J."/>
            <person name="Choi S.B."/>
            <person name="Bosland P.W."/>
            <person name="Reeves G."/>
            <person name="Jo S.H."/>
            <person name="Lee B.W."/>
            <person name="Cho H.T."/>
            <person name="Choi H.S."/>
            <person name="Lee M.S."/>
            <person name="Yu Y."/>
            <person name="Do Choi Y."/>
            <person name="Park B.S."/>
            <person name="van Deynze A."/>
            <person name="Ashrafi H."/>
            <person name="Hill T."/>
            <person name="Kim W.T."/>
            <person name="Pai H.S."/>
            <person name="Ahn H.K."/>
            <person name="Yeam I."/>
            <person name="Giovannoni J.J."/>
            <person name="Rose J.K."/>
            <person name="Sorensen I."/>
            <person name="Lee S.J."/>
            <person name="Kim R.W."/>
            <person name="Choi I.Y."/>
            <person name="Choi B.S."/>
            <person name="Lim J.S."/>
            <person name="Lee Y.H."/>
            <person name="Choi D."/>
        </authorList>
    </citation>
    <scope>NUCLEOTIDE SEQUENCE [LARGE SCALE GENOMIC DNA]</scope>
    <source>
        <strain evidence="3">cv. CM334</strain>
    </source>
</reference>
<evidence type="ECO:0000259" key="1">
    <source>
        <dbReference type="Pfam" id="PF07734"/>
    </source>
</evidence>
<accession>A0A2G2YDS3</accession>
<dbReference type="PANTHER" id="PTHR31672">
    <property type="entry name" value="BNACNNG10540D PROTEIN"/>
    <property type="match status" value="1"/>
</dbReference>
<dbReference type="InterPro" id="IPR017451">
    <property type="entry name" value="F-box-assoc_interact_dom"/>
</dbReference>
<name>A0A2G2YDS3_CAPAN</name>
<dbReference type="PANTHER" id="PTHR31672:SF13">
    <property type="entry name" value="F-BOX PROTEIN CPR30-LIKE"/>
    <property type="match status" value="1"/>
</dbReference>
<dbReference type="Pfam" id="PF07734">
    <property type="entry name" value="FBA_1"/>
    <property type="match status" value="1"/>
</dbReference>
<sequence>MLASMNEASDEILSGAFLNGLKEEIQEEVMLLRTQTLRETHLKLISNDKEYSHHRVLLTGIGGNFNFCCFLPLFNEEQCTEIFPINSPIQKSCLLSRIVGSVDGLICLFKLPGEIIIWNSTISKSKVLLNFRKDIRSFDERYGFGYDQSNDDYKVVSVDYCSSTNDVFSTSNKRTVVSIYSLRSDSSSTVHDQLQEIYLVNDSGKFVNGKIYWVSSTQFDDHNVRNIISFDVADETWESMELPFCGEDGSHFKLGVMGTDLHCFILVVYVLLPLIYGL</sequence>
<gene>
    <name evidence="2" type="ORF">T459_27385</name>
</gene>
<dbReference type="AlphaFoldDB" id="A0A2G2YDS3"/>
<dbReference type="InterPro" id="IPR006527">
    <property type="entry name" value="F-box-assoc_dom_typ1"/>
</dbReference>
<dbReference type="Proteomes" id="UP000222542">
    <property type="component" value="Unassembled WGS sequence"/>
</dbReference>
<evidence type="ECO:0000313" key="2">
    <source>
        <dbReference type="EMBL" id="PHT67898.1"/>
    </source>
</evidence>
<dbReference type="Gramene" id="PHT67898">
    <property type="protein sequence ID" value="PHT67898"/>
    <property type="gene ID" value="T459_27385"/>
</dbReference>
<keyword evidence="3" id="KW-1185">Reference proteome</keyword>
<reference evidence="2 3" key="2">
    <citation type="journal article" date="2017" name="Genome Biol.">
        <title>New reference genome sequences of hot pepper reveal the massive evolution of plant disease-resistance genes by retroduplication.</title>
        <authorList>
            <person name="Kim S."/>
            <person name="Park J."/>
            <person name="Yeom S.I."/>
            <person name="Kim Y.M."/>
            <person name="Seo E."/>
            <person name="Kim K.T."/>
            <person name="Kim M.S."/>
            <person name="Lee J.M."/>
            <person name="Cheong K."/>
            <person name="Shin H.S."/>
            <person name="Kim S.B."/>
            <person name="Han K."/>
            <person name="Lee J."/>
            <person name="Park M."/>
            <person name="Lee H.A."/>
            <person name="Lee H.Y."/>
            <person name="Lee Y."/>
            <person name="Oh S."/>
            <person name="Lee J.H."/>
            <person name="Choi E."/>
            <person name="Choi E."/>
            <person name="Lee S.E."/>
            <person name="Jeon J."/>
            <person name="Kim H."/>
            <person name="Choi G."/>
            <person name="Song H."/>
            <person name="Lee J."/>
            <person name="Lee S.C."/>
            <person name="Kwon J.K."/>
            <person name="Lee H.Y."/>
            <person name="Koo N."/>
            <person name="Hong Y."/>
            <person name="Kim R.W."/>
            <person name="Kang W.H."/>
            <person name="Huh J.H."/>
            <person name="Kang B.C."/>
            <person name="Yang T.J."/>
            <person name="Lee Y.H."/>
            <person name="Bennetzen J.L."/>
            <person name="Choi D."/>
        </authorList>
    </citation>
    <scope>NUCLEOTIDE SEQUENCE [LARGE SCALE GENOMIC DNA]</scope>
    <source>
        <strain evidence="3">cv. CM334</strain>
    </source>
</reference>